<dbReference type="PANTHER" id="PTHR43133:SF59">
    <property type="entry name" value="ECF RNA POLYMERASE SIGMA FACTOR SIGR"/>
    <property type="match status" value="1"/>
</dbReference>
<dbReference type="InterPro" id="IPR014284">
    <property type="entry name" value="RNA_pol_sigma-70_dom"/>
</dbReference>
<keyword evidence="4" id="KW-0238">DNA-binding</keyword>
<keyword evidence="3" id="KW-0731">Sigma factor</keyword>
<evidence type="ECO:0000259" key="8">
    <source>
        <dbReference type="Pfam" id="PF08281"/>
    </source>
</evidence>
<dbReference type="Gene3D" id="1.10.1740.10">
    <property type="match status" value="1"/>
</dbReference>
<accession>A0A6J7N7W8</accession>
<protein>
    <submittedName>
        <fullName evidence="11">Unannotated protein</fullName>
    </submittedName>
</protein>
<name>A0A6J7N7W8_9ZZZZ</name>
<evidence type="ECO:0000313" key="9">
    <source>
        <dbReference type="EMBL" id="CAB4713537.1"/>
    </source>
</evidence>
<gene>
    <name evidence="9" type="ORF">UFOPK2683_00138</name>
    <name evidence="10" type="ORF">UFOPK3605_01160</name>
    <name evidence="11" type="ORF">UFOPK3897_01459</name>
    <name evidence="12" type="ORF">UFOPK4121_01327</name>
</gene>
<dbReference type="Pfam" id="PF08281">
    <property type="entry name" value="Sigma70_r4_2"/>
    <property type="match status" value="1"/>
</dbReference>
<evidence type="ECO:0000256" key="6">
    <source>
        <dbReference type="SAM" id="MobiDB-lite"/>
    </source>
</evidence>
<evidence type="ECO:0000256" key="1">
    <source>
        <dbReference type="ARBA" id="ARBA00010641"/>
    </source>
</evidence>
<dbReference type="InterPro" id="IPR036388">
    <property type="entry name" value="WH-like_DNA-bd_sf"/>
</dbReference>
<evidence type="ECO:0000313" key="10">
    <source>
        <dbReference type="EMBL" id="CAB4911716.1"/>
    </source>
</evidence>
<proteinExistence type="inferred from homology"/>
<dbReference type="EMBL" id="CAFBMM010000064">
    <property type="protein sequence ID" value="CAB4911716.1"/>
    <property type="molecule type" value="Genomic_DNA"/>
</dbReference>
<evidence type="ECO:0000256" key="5">
    <source>
        <dbReference type="ARBA" id="ARBA00023163"/>
    </source>
</evidence>
<dbReference type="EMBL" id="CAFBPQ010000052">
    <property type="protein sequence ID" value="CAB5030601.1"/>
    <property type="molecule type" value="Genomic_DNA"/>
</dbReference>
<dbReference type="GO" id="GO:0003677">
    <property type="term" value="F:DNA binding"/>
    <property type="evidence" value="ECO:0007669"/>
    <property type="project" value="UniProtKB-KW"/>
</dbReference>
<evidence type="ECO:0000256" key="2">
    <source>
        <dbReference type="ARBA" id="ARBA00023015"/>
    </source>
</evidence>
<dbReference type="AlphaFoldDB" id="A0A6J7N7W8"/>
<dbReference type="InterPro" id="IPR013249">
    <property type="entry name" value="RNA_pol_sigma70_r4_t2"/>
</dbReference>
<dbReference type="InterPro" id="IPR007627">
    <property type="entry name" value="RNA_pol_sigma70_r2"/>
</dbReference>
<feature type="domain" description="RNA polymerase sigma factor 70 region 4 type 2" evidence="8">
    <location>
        <begin position="121"/>
        <end position="171"/>
    </location>
</feature>
<dbReference type="EMBL" id="CAEZYK010000004">
    <property type="protein sequence ID" value="CAB4713537.1"/>
    <property type="molecule type" value="Genomic_DNA"/>
</dbReference>
<dbReference type="InterPro" id="IPR000838">
    <property type="entry name" value="RNA_pol_sigma70_ECF_CS"/>
</dbReference>
<dbReference type="PROSITE" id="PS01063">
    <property type="entry name" value="SIGMA70_ECF"/>
    <property type="match status" value="1"/>
</dbReference>
<reference evidence="11" key="1">
    <citation type="submission" date="2020-05" db="EMBL/GenBank/DDBJ databases">
        <authorList>
            <person name="Chiriac C."/>
            <person name="Salcher M."/>
            <person name="Ghai R."/>
            <person name="Kavagutti S V."/>
        </authorList>
    </citation>
    <scope>NUCLEOTIDE SEQUENCE</scope>
</reference>
<dbReference type="Pfam" id="PF04542">
    <property type="entry name" value="Sigma70_r2"/>
    <property type="match status" value="1"/>
</dbReference>
<dbReference type="FunFam" id="1.10.10.10:FF:000068">
    <property type="entry name" value="RNA polymerase sigma factor"/>
    <property type="match status" value="1"/>
</dbReference>
<dbReference type="EMBL" id="CAFBOF010000048">
    <property type="protein sequence ID" value="CAB4986539.1"/>
    <property type="molecule type" value="Genomic_DNA"/>
</dbReference>
<evidence type="ECO:0000313" key="12">
    <source>
        <dbReference type="EMBL" id="CAB5030601.1"/>
    </source>
</evidence>
<dbReference type="SUPFAM" id="SSF88659">
    <property type="entry name" value="Sigma3 and sigma4 domains of RNA polymerase sigma factors"/>
    <property type="match status" value="1"/>
</dbReference>
<comment type="similarity">
    <text evidence="1">Belongs to the sigma-70 factor family. ECF subfamily.</text>
</comment>
<dbReference type="InterPro" id="IPR013325">
    <property type="entry name" value="RNA_pol_sigma_r2"/>
</dbReference>
<dbReference type="InterPro" id="IPR039425">
    <property type="entry name" value="RNA_pol_sigma-70-like"/>
</dbReference>
<evidence type="ECO:0000256" key="4">
    <source>
        <dbReference type="ARBA" id="ARBA00023125"/>
    </source>
</evidence>
<keyword evidence="5" id="KW-0804">Transcription</keyword>
<feature type="domain" description="RNA polymerase sigma-70 region 2" evidence="7">
    <location>
        <begin position="16"/>
        <end position="78"/>
    </location>
</feature>
<keyword evidence="2" id="KW-0805">Transcription regulation</keyword>
<evidence type="ECO:0000256" key="3">
    <source>
        <dbReference type="ARBA" id="ARBA00023082"/>
    </source>
</evidence>
<sequence length="210" mass="23774">MANQVDFAEQAMPFMDKLYAAAMRMTRNPADAEDLVQETYLRAYRGFGGFQEGTNLKAWLYRILSNTFINTYRAKKRRVEEAQLDDVEEYSLYRRIGGLESEAASRTPESEILDAMPEEVVKEALEALPEQFRLAVLLADVEGFSYKEISEITEVPVGTVMSRLHRGRKQLQSALYELARERKLVPEPISAATKSMSPPQSEPSGTPDEL</sequence>
<dbReference type="InterPro" id="IPR013324">
    <property type="entry name" value="RNA_pol_sigma_r3/r4-like"/>
</dbReference>
<evidence type="ECO:0000313" key="11">
    <source>
        <dbReference type="EMBL" id="CAB4986539.1"/>
    </source>
</evidence>
<dbReference type="Gene3D" id="1.10.10.10">
    <property type="entry name" value="Winged helix-like DNA-binding domain superfamily/Winged helix DNA-binding domain"/>
    <property type="match status" value="1"/>
</dbReference>
<feature type="compositionally biased region" description="Polar residues" evidence="6">
    <location>
        <begin position="192"/>
        <end position="204"/>
    </location>
</feature>
<dbReference type="SUPFAM" id="SSF88946">
    <property type="entry name" value="Sigma2 domain of RNA polymerase sigma factors"/>
    <property type="match status" value="1"/>
</dbReference>
<organism evidence="11">
    <name type="scientific">freshwater metagenome</name>
    <dbReference type="NCBI Taxonomy" id="449393"/>
    <lineage>
        <taxon>unclassified sequences</taxon>
        <taxon>metagenomes</taxon>
        <taxon>ecological metagenomes</taxon>
    </lineage>
</organism>
<dbReference type="PANTHER" id="PTHR43133">
    <property type="entry name" value="RNA POLYMERASE ECF-TYPE SIGMA FACTO"/>
    <property type="match status" value="1"/>
</dbReference>
<dbReference type="GO" id="GO:0006352">
    <property type="term" value="P:DNA-templated transcription initiation"/>
    <property type="evidence" value="ECO:0007669"/>
    <property type="project" value="InterPro"/>
</dbReference>
<evidence type="ECO:0000259" key="7">
    <source>
        <dbReference type="Pfam" id="PF04542"/>
    </source>
</evidence>
<dbReference type="NCBIfam" id="TIGR02937">
    <property type="entry name" value="sigma70-ECF"/>
    <property type="match status" value="1"/>
</dbReference>
<dbReference type="CDD" id="cd06171">
    <property type="entry name" value="Sigma70_r4"/>
    <property type="match status" value="1"/>
</dbReference>
<feature type="region of interest" description="Disordered" evidence="6">
    <location>
        <begin position="187"/>
        <end position="210"/>
    </location>
</feature>
<dbReference type="GO" id="GO:0016987">
    <property type="term" value="F:sigma factor activity"/>
    <property type="evidence" value="ECO:0007669"/>
    <property type="project" value="UniProtKB-KW"/>
</dbReference>